<dbReference type="RefSeq" id="WP_307406313.1">
    <property type="nucleotide sequence ID" value="NZ_JAUSTW010000002.1"/>
</dbReference>
<evidence type="ECO:0000256" key="4">
    <source>
        <dbReference type="ARBA" id="ARBA00013014"/>
    </source>
</evidence>
<evidence type="ECO:0000256" key="8">
    <source>
        <dbReference type="ARBA" id="ARBA00023002"/>
    </source>
</evidence>
<feature type="domain" description="Ketopantoate reductase N-terminal" evidence="12">
    <location>
        <begin position="3"/>
        <end position="147"/>
    </location>
</feature>
<dbReference type="PANTHER" id="PTHR43765">
    <property type="entry name" value="2-DEHYDROPANTOATE 2-REDUCTASE-RELATED"/>
    <property type="match status" value="1"/>
</dbReference>
<dbReference type="Gene3D" id="3.40.50.720">
    <property type="entry name" value="NAD(P)-binding Rossmann-like Domain"/>
    <property type="match status" value="1"/>
</dbReference>
<protein>
    <recommendedName>
        <fullName evidence="5 11">2-dehydropantoate 2-reductase</fullName>
        <ecNumber evidence="4 11">1.1.1.169</ecNumber>
    </recommendedName>
    <alternativeName>
        <fullName evidence="9 11">Ketopantoate reductase</fullName>
    </alternativeName>
</protein>
<dbReference type="SUPFAM" id="SSF51735">
    <property type="entry name" value="NAD(P)-binding Rossmann-fold domains"/>
    <property type="match status" value="1"/>
</dbReference>
<evidence type="ECO:0000256" key="9">
    <source>
        <dbReference type="ARBA" id="ARBA00032024"/>
    </source>
</evidence>
<dbReference type="InterPro" id="IPR013332">
    <property type="entry name" value="KPR_N"/>
</dbReference>
<organism evidence="14 15">
    <name type="scientific">Neobacillus ginsengisoli</name>
    <dbReference type="NCBI Taxonomy" id="904295"/>
    <lineage>
        <taxon>Bacteria</taxon>
        <taxon>Bacillati</taxon>
        <taxon>Bacillota</taxon>
        <taxon>Bacilli</taxon>
        <taxon>Bacillales</taxon>
        <taxon>Bacillaceae</taxon>
        <taxon>Neobacillus</taxon>
    </lineage>
</organism>
<feature type="domain" description="Ketopantoate reductase C-terminal" evidence="13">
    <location>
        <begin position="178"/>
        <end position="293"/>
    </location>
</feature>
<evidence type="ECO:0000313" key="14">
    <source>
        <dbReference type="EMBL" id="MDQ0198489.1"/>
    </source>
</evidence>
<name>A0ABT9XSI6_9BACI</name>
<comment type="pathway">
    <text evidence="2 11">Cofactor biosynthesis; (R)-pantothenate biosynthesis; (R)-pantoate from 3-methyl-2-oxobutanoate: step 2/2.</text>
</comment>
<gene>
    <name evidence="14" type="ORF">J2S10_001630</name>
</gene>
<dbReference type="NCBIfam" id="TIGR00745">
    <property type="entry name" value="apbA_panE"/>
    <property type="match status" value="1"/>
</dbReference>
<dbReference type="Pfam" id="PF02558">
    <property type="entry name" value="ApbA"/>
    <property type="match status" value="1"/>
</dbReference>
<keyword evidence="8 11" id="KW-0560">Oxidoreductase</keyword>
<dbReference type="InterPro" id="IPR013752">
    <property type="entry name" value="KPA_reductase"/>
</dbReference>
<evidence type="ECO:0000256" key="11">
    <source>
        <dbReference type="RuleBase" id="RU362068"/>
    </source>
</evidence>
<dbReference type="Gene3D" id="1.10.1040.10">
    <property type="entry name" value="N-(1-d-carboxylethyl)-l-norvaline Dehydrogenase, domain 2"/>
    <property type="match status" value="1"/>
</dbReference>
<dbReference type="InterPro" id="IPR013328">
    <property type="entry name" value="6PGD_dom2"/>
</dbReference>
<dbReference type="InterPro" id="IPR008927">
    <property type="entry name" value="6-PGluconate_DH-like_C_sf"/>
</dbReference>
<keyword evidence="6 11" id="KW-0566">Pantothenate biosynthesis</keyword>
<dbReference type="EC" id="1.1.1.169" evidence="4 11"/>
<dbReference type="InterPro" id="IPR036291">
    <property type="entry name" value="NAD(P)-bd_dom_sf"/>
</dbReference>
<evidence type="ECO:0000313" key="15">
    <source>
        <dbReference type="Proteomes" id="UP001224122"/>
    </source>
</evidence>
<dbReference type="Proteomes" id="UP001224122">
    <property type="component" value="Unassembled WGS sequence"/>
</dbReference>
<comment type="caution">
    <text evidence="14">The sequence shown here is derived from an EMBL/GenBank/DDBJ whole genome shotgun (WGS) entry which is preliminary data.</text>
</comment>
<dbReference type="InterPro" id="IPR050838">
    <property type="entry name" value="Ketopantoate_reductase"/>
</dbReference>
<evidence type="ECO:0000256" key="6">
    <source>
        <dbReference type="ARBA" id="ARBA00022655"/>
    </source>
</evidence>
<evidence type="ECO:0000256" key="7">
    <source>
        <dbReference type="ARBA" id="ARBA00022857"/>
    </source>
</evidence>
<comment type="similarity">
    <text evidence="3 11">Belongs to the ketopantoate reductase family.</text>
</comment>
<dbReference type="Pfam" id="PF08546">
    <property type="entry name" value="ApbA_C"/>
    <property type="match status" value="1"/>
</dbReference>
<evidence type="ECO:0000256" key="1">
    <source>
        <dbReference type="ARBA" id="ARBA00002919"/>
    </source>
</evidence>
<evidence type="ECO:0000256" key="2">
    <source>
        <dbReference type="ARBA" id="ARBA00004994"/>
    </source>
</evidence>
<comment type="function">
    <text evidence="1 11">Catalyzes the NADPH-dependent reduction of ketopantoate into pantoic acid.</text>
</comment>
<evidence type="ECO:0000259" key="12">
    <source>
        <dbReference type="Pfam" id="PF02558"/>
    </source>
</evidence>
<evidence type="ECO:0000256" key="5">
    <source>
        <dbReference type="ARBA" id="ARBA00019465"/>
    </source>
</evidence>
<dbReference type="PANTHER" id="PTHR43765:SF2">
    <property type="entry name" value="2-DEHYDROPANTOATE 2-REDUCTASE"/>
    <property type="match status" value="1"/>
</dbReference>
<proteinExistence type="inferred from homology"/>
<sequence length="298" mass="33582">MKIGIIGAGSIGLLFASYISSFFPVTIYTRTDEQANGINAYGLVLKRGSTQATIKVKALPISEWKGKEDLTVITVKQFQLGSIFEKIKELESLPGSLLFVQNGMGHLKDLEKLPVKNLFIGSVEHGAYKEDDFTVSHNGEGKTNAAVYKGDSSILREFSRAVSANFPLVFCEDYYELLVNKLIVNAVINPLTAILQVKNGELIKNQFYFKVLKNLYTEVFYILNLEDHEKHLRQIINICQNTADNRSSMLKDIEAGRATEVDAILGFLIEKAFEQEKKAPQVENFYYLIKGKEFTERF</sequence>
<keyword evidence="15" id="KW-1185">Reference proteome</keyword>
<accession>A0ABT9XSI6</accession>
<keyword evidence="7 11" id="KW-0521">NADP</keyword>
<evidence type="ECO:0000256" key="3">
    <source>
        <dbReference type="ARBA" id="ARBA00007870"/>
    </source>
</evidence>
<evidence type="ECO:0000256" key="10">
    <source>
        <dbReference type="ARBA" id="ARBA00048793"/>
    </source>
</evidence>
<dbReference type="NCBIfam" id="NF005093">
    <property type="entry name" value="PRK06522.2-4"/>
    <property type="match status" value="1"/>
</dbReference>
<dbReference type="SUPFAM" id="SSF48179">
    <property type="entry name" value="6-phosphogluconate dehydrogenase C-terminal domain-like"/>
    <property type="match status" value="1"/>
</dbReference>
<dbReference type="InterPro" id="IPR003710">
    <property type="entry name" value="ApbA"/>
</dbReference>
<evidence type="ECO:0000259" key="13">
    <source>
        <dbReference type="Pfam" id="PF08546"/>
    </source>
</evidence>
<dbReference type="EMBL" id="JAUSTW010000002">
    <property type="protein sequence ID" value="MDQ0198489.1"/>
    <property type="molecule type" value="Genomic_DNA"/>
</dbReference>
<reference evidence="14 15" key="1">
    <citation type="submission" date="2023-07" db="EMBL/GenBank/DDBJ databases">
        <title>Genomic Encyclopedia of Type Strains, Phase IV (KMG-IV): sequencing the most valuable type-strain genomes for metagenomic binning, comparative biology and taxonomic classification.</title>
        <authorList>
            <person name="Goeker M."/>
        </authorList>
    </citation>
    <scope>NUCLEOTIDE SEQUENCE [LARGE SCALE GENOMIC DNA]</scope>
    <source>
        <strain evidence="14 15">DSM 27594</strain>
    </source>
</reference>
<comment type="catalytic activity">
    <reaction evidence="10 11">
        <text>(R)-pantoate + NADP(+) = 2-dehydropantoate + NADPH + H(+)</text>
        <dbReference type="Rhea" id="RHEA:16233"/>
        <dbReference type="ChEBI" id="CHEBI:11561"/>
        <dbReference type="ChEBI" id="CHEBI:15378"/>
        <dbReference type="ChEBI" id="CHEBI:15980"/>
        <dbReference type="ChEBI" id="CHEBI:57783"/>
        <dbReference type="ChEBI" id="CHEBI:58349"/>
        <dbReference type="EC" id="1.1.1.169"/>
    </reaction>
</comment>
<dbReference type="GO" id="GO:0008677">
    <property type="term" value="F:2-dehydropantoate 2-reductase activity"/>
    <property type="evidence" value="ECO:0007669"/>
    <property type="project" value="UniProtKB-EC"/>
</dbReference>